<evidence type="ECO:0000313" key="2">
    <source>
        <dbReference type="Proteomes" id="UP000029553"/>
    </source>
</evidence>
<sequence length="48" mass="5072">MCKHLQHHLQHRFAPQPCPGPACLAQSRSLQPKAGSHAGGVLTMTGQG</sequence>
<dbReference type="EMBL" id="AWOR01000012">
    <property type="protein sequence ID" value="KGH31540.1"/>
    <property type="molecule type" value="Genomic_DNA"/>
</dbReference>
<gene>
    <name evidence="1" type="ORF">P353_04665</name>
</gene>
<comment type="caution">
    <text evidence="1">The sequence shown here is derived from an EMBL/GenBank/DDBJ whole genome shotgun (WGS) entry which is preliminary data.</text>
</comment>
<dbReference type="Proteomes" id="UP000029553">
    <property type="component" value="Unassembled WGS sequence"/>
</dbReference>
<protein>
    <submittedName>
        <fullName evidence="1">Uncharacterized protein</fullName>
    </submittedName>
</protein>
<accession>A0A096H2B0</accession>
<reference evidence="1 2" key="1">
    <citation type="submission" date="2013-09" db="EMBL/GenBank/DDBJ databases">
        <title>High correlation between genotypes and phenotypes of environmental bacteria Comamonas testosteroni strains.</title>
        <authorList>
            <person name="Liu L."/>
            <person name="Zhu W."/>
            <person name="Xia X."/>
            <person name="Xu B."/>
            <person name="Luo M."/>
            <person name="Wang G."/>
        </authorList>
    </citation>
    <scope>NUCLEOTIDE SEQUENCE [LARGE SCALE GENOMIC DNA]</scope>
    <source>
        <strain evidence="1 2">JL40</strain>
    </source>
</reference>
<evidence type="ECO:0000313" key="1">
    <source>
        <dbReference type="EMBL" id="KGH31540.1"/>
    </source>
</evidence>
<proteinExistence type="predicted"/>
<dbReference type="AlphaFoldDB" id="A0A096H2B0"/>
<name>A0A096H2B0_COMTE</name>
<organism evidence="1 2">
    <name type="scientific">Comamonas testosteroni</name>
    <name type="common">Pseudomonas testosteroni</name>
    <dbReference type="NCBI Taxonomy" id="285"/>
    <lineage>
        <taxon>Bacteria</taxon>
        <taxon>Pseudomonadati</taxon>
        <taxon>Pseudomonadota</taxon>
        <taxon>Betaproteobacteria</taxon>
        <taxon>Burkholderiales</taxon>
        <taxon>Comamonadaceae</taxon>
        <taxon>Comamonas</taxon>
    </lineage>
</organism>